<dbReference type="PANTHER" id="PTHR19302">
    <property type="entry name" value="GAMMA TUBULIN COMPLEX PROTEIN"/>
    <property type="match status" value="1"/>
</dbReference>
<dbReference type="InterPro" id="IPR007259">
    <property type="entry name" value="GCP"/>
</dbReference>
<evidence type="ECO:0000256" key="2">
    <source>
        <dbReference type="ARBA" id="ARBA00022490"/>
    </source>
</evidence>
<protein>
    <recommendedName>
        <fullName evidence="5">Spindle pole body component</fullName>
    </recommendedName>
</protein>
<dbReference type="RefSeq" id="XP_005783176.1">
    <property type="nucleotide sequence ID" value="XM_005783119.1"/>
</dbReference>
<dbReference type="GO" id="GO:0005874">
    <property type="term" value="C:microtubule"/>
    <property type="evidence" value="ECO:0007669"/>
    <property type="project" value="UniProtKB-KW"/>
</dbReference>
<organism evidence="9 10">
    <name type="scientific">Emiliania huxleyi (strain CCMP1516)</name>
    <dbReference type="NCBI Taxonomy" id="280463"/>
    <lineage>
        <taxon>Eukaryota</taxon>
        <taxon>Haptista</taxon>
        <taxon>Haptophyta</taxon>
        <taxon>Prymnesiophyceae</taxon>
        <taxon>Isochrysidales</taxon>
        <taxon>Noelaerhabdaceae</taxon>
        <taxon>Emiliania</taxon>
    </lineage>
</organism>
<dbReference type="Pfam" id="PF04130">
    <property type="entry name" value="GCP_C_terminal"/>
    <property type="match status" value="1"/>
</dbReference>
<dbReference type="EnsemblProtists" id="EOD30747">
    <property type="protein sequence ID" value="EOD30747"/>
    <property type="gene ID" value="EMIHUDRAFT_456494"/>
</dbReference>
<dbReference type="InterPro" id="IPR041470">
    <property type="entry name" value="GCP_N"/>
</dbReference>
<dbReference type="GO" id="GO:0000922">
    <property type="term" value="C:spindle pole"/>
    <property type="evidence" value="ECO:0007669"/>
    <property type="project" value="InterPro"/>
</dbReference>
<evidence type="ECO:0000256" key="5">
    <source>
        <dbReference type="RuleBase" id="RU363050"/>
    </source>
</evidence>
<dbReference type="GO" id="GO:0000930">
    <property type="term" value="C:gamma-tubulin complex"/>
    <property type="evidence" value="ECO:0007669"/>
    <property type="project" value="TreeGrafter"/>
</dbReference>
<dbReference type="GO" id="GO:0000278">
    <property type="term" value="P:mitotic cell cycle"/>
    <property type="evidence" value="ECO:0007669"/>
    <property type="project" value="TreeGrafter"/>
</dbReference>
<evidence type="ECO:0000256" key="4">
    <source>
        <dbReference type="ARBA" id="ARBA00023212"/>
    </source>
</evidence>
<keyword evidence="10" id="KW-1185">Reference proteome</keyword>
<evidence type="ECO:0000256" key="6">
    <source>
        <dbReference type="SAM" id="MobiDB-lite"/>
    </source>
</evidence>
<sequence>MSAITTLGTRALEILGVEQDAADRLLALLREHPAEPLSTHGAAVAYRRCTERAVGNRSADAAQFATAHASLRARGVGELDRFTALLQRVGEERAVAELLRSTSDGSGSAAPPHPRPPPQQPPSGSCGGGRVGLVLWPPGSAQERCLVSDLLLVLSGYDGLVELRGWVGCVGRLPNCGLAVHALAAAVHELQPACRALALLHSLVCELLAPPDRGGAGGGHGAAGFAEPVPPPPHRGGGLLRLLAERRAGLGGDEDGRALCGFLFRRAAAPFLRSLRQWVYCGVCDDPHGERREFFVVSDPRIAKESLTSDFSCAYWERRFSSRPELTPPALAPHARTALDAGKLLHLARESGLEPSNPRLEQEGGPLSSPDCLLDATALGGALVEARAWANARALQLLLGGGKGEGELFGRLASLKHYFLLDQGDFFAEEELVKPVARISYRVGWPASLVLSRHALIKYQLLFRHLFHCKHECMLRDAPLLKLLAKLLTICVIYADQTRSLSAAITAAVGEAPPLRAGAPHEERAAVRRETCRRVEQLISDRRYARNVETFGQKFDDELLALLAELRKQAHREWNLAHLLARLDFNHFWRQKQATAPAAAPSAVGE</sequence>
<keyword evidence="3 5" id="KW-0493">Microtubule</keyword>
<dbReference type="EnsemblProtists" id="EOD34960">
    <property type="protein sequence ID" value="EOD34960"/>
    <property type="gene ID" value="EMIHUDRAFT_455432"/>
</dbReference>
<keyword evidence="2 5" id="KW-0963">Cytoplasm</keyword>
<dbReference type="HOGENOM" id="CLU_450903_0_0_1"/>
<dbReference type="STRING" id="2903.R1F7Q9"/>
<evidence type="ECO:0000259" key="8">
    <source>
        <dbReference type="Pfam" id="PF17681"/>
    </source>
</evidence>
<dbReference type="GeneID" id="17276021"/>
<name>A0A0D3K4R2_EMIH1</name>
<dbReference type="RefSeq" id="XP_005787389.1">
    <property type="nucleotide sequence ID" value="XM_005787332.1"/>
</dbReference>
<dbReference type="GO" id="GO:0051225">
    <property type="term" value="P:spindle assembly"/>
    <property type="evidence" value="ECO:0007669"/>
    <property type="project" value="TreeGrafter"/>
</dbReference>
<evidence type="ECO:0000256" key="3">
    <source>
        <dbReference type="ARBA" id="ARBA00022701"/>
    </source>
</evidence>
<feature type="domain" description="Gamma tubulin complex component protein N-terminal" evidence="8">
    <location>
        <begin position="185"/>
        <end position="398"/>
    </location>
</feature>
<dbReference type="Proteomes" id="UP000013827">
    <property type="component" value="Unassembled WGS sequence"/>
</dbReference>
<dbReference type="eggNOG" id="KOG2001">
    <property type="taxonomic scope" value="Eukaryota"/>
</dbReference>
<feature type="region of interest" description="Disordered" evidence="6">
    <location>
        <begin position="101"/>
        <end position="128"/>
    </location>
</feature>
<evidence type="ECO:0000256" key="1">
    <source>
        <dbReference type="ARBA" id="ARBA00010337"/>
    </source>
</evidence>
<comment type="similarity">
    <text evidence="1 5">Belongs to the TUBGCP family.</text>
</comment>
<dbReference type="PaxDb" id="2903-EOD30747"/>
<dbReference type="KEGG" id="ehx:EMIHUDRAFT_455432"/>
<dbReference type="InterPro" id="IPR040457">
    <property type="entry name" value="GCP_C"/>
</dbReference>
<feature type="compositionally biased region" description="Pro residues" evidence="6">
    <location>
        <begin position="111"/>
        <end position="121"/>
    </location>
</feature>
<dbReference type="GO" id="GO:0043015">
    <property type="term" value="F:gamma-tubulin binding"/>
    <property type="evidence" value="ECO:0007669"/>
    <property type="project" value="InterPro"/>
</dbReference>
<dbReference type="GO" id="GO:0051011">
    <property type="term" value="F:microtubule minus-end binding"/>
    <property type="evidence" value="ECO:0007669"/>
    <property type="project" value="TreeGrafter"/>
</dbReference>
<dbReference type="Pfam" id="PF17681">
    <property type="entry name" value="GCP_N_terminal"/>
    <property type="match status" value="1"/>
</dbReference>
<feature type="domain" description="Gamma tubulin complex component C-terminal" evidence="7">
    <location>
        <begin position="469"/>
        <end position="589"/>
    </location>
</feature>
<dbReference type="Gene3D" id="1.20.120.1900">
    <property type="entry name" value="Gamma-tubulin complex, C-terminal domain"/>
    <property type="match status" value="2"/>
</dbReference>
<dbReference type="GO" id="GO:0007020">
    <property type="term" value="P:microtubule nucleation"/>
    <property type="evidence" value="ECO:0007669"/>
    <property type="project" value="InterPro"/>
</dbReference>
<reference evidence="9" key="2">
    <citation type="submission" date="2024-10" db="UniProtKB">
        <authorList>
            <consortium name="EnsemblProtists"/>
        </authorList>
    </citation>
    <scope>IDENTIFICATION</scope>
</reference>
<accession>A0A0D3K4R2</accession>
<keyword evidence="4 5" id="KW-0206">Cytoskeleton</keyword>
<dbReference type="AlphaFoldDB" id="A0A0D3K4R2"/>
<evidence type="ECO:0000259" key="7">
    <source>
        <dbReference type="Pfam" id="PF04130"/>
    </source>
</evidence>
<comment type="subcellular location">
    <subcellularLocation>
        <location evidence="5">Cytoplasm</location>
        <location evidence="5">Cytoskeleton</location>
        <location evidence="5">Microtubule organizing center</location>
    </subcellularLocation>
</comment>
<dbReference type="GeneID" id="17280230"/>
<dbReference type="GO" id="GO:0031122">
    <property type="term" value="P:cytoplasmic microtubule organization"/>
    <property type="evidence" value="ECO:0007669"/>
    <property type="project" value="TreeGrafter"/>
</dbReference>
<dbReference type="PANTHER" id="PTHR19302:SF13">
    <property type="entry name" value="GAMMA-TUBULIN COMPLEX COMPONENT 2"/>
    <property type="match status" value="1"/>
</dbReference>
<dbReference type="KEGG" id="ehx:EMIHUDRAFT_456494"/>
<evidence type="ECO:0000313" key="9">
    <source>
        <dbReference type="EnsemblProtists" id="EOD30747"/>
    </source>
</evidence>
<dbReference type="InterPro" id="IPR042241">
    <property type="entry name" value="GCP_C_sf"/>
</dbReference>
<proteinExistence type="inferred from homology"/>
<reference evidence="10" key="1">
    <citation type="journal article" date="2013" name="Nature">
        <title>Pan genome of the phytoplankton Emiliania underpins its global distribution.</title>
        <authorList>
            <person name="Read B.A."/>
            <person name="Kegel J."/>
            <person name="Klute M.J."/>
            <person name="Kuo A."/>
            <person name="Lefebvre S.C."/>
            <person name="Maumus F."/>
            <person name="Mayer C."/>
            <person name="Miller J."/>
            <person name="Monier A."/>
            <person name="Salamov A."/>
            <person name="Young J."/>
            <person name="Aguilar M."/>
            <person name="Claverie J.M."/>
            <person name="Frickenhaus S."/>
            <person name="Gonzalez K."/>
            <person name="Herman E.K."/>
            <person name="Lin Y.C."/>
            <person name="Napier J."/>
            <person name="Ogata H."/>
            <person name="Sarno A.F."/>
            <person name="Shmutz J."/>
            <person name="Schroeder D."/>
            <person name="de Vargas C."/>
            <person name="Verret F."/>
            <person name="von Dassow P."/>
            <person name="Valentin K."/>
            <person name="Van de Peer Y."/>
            <person name="Wheeler G."/>
            <person name="Dacks J.B."/>
            <person name="Delwiche C.F."/>
            <person name="Dyhrman S.T."/>
            <person name="Glockner G."/>
            <person name="John U."/>
            <person name="Richards T."/>
            <person name="Worden A.Z."/>
            <person name="Zhang X."/>
            <person name="Grigoriev I.V."/>
            <person name="Allen A.E."/>
            <person name="Bidle K."/>
            <person name="Borodovsky M."/>
            <person name="Bowler C."/>
            <person name="Brownlee C."/>
            <person name="Cock J.M."/>
            <person name="Elias M."/>
            <person name="Gladyshev V.N."/>
            <person name="Groth M."/>
            <person name="Guda C."/>
            <person name="Hadaegh A."/>
            <person name="Iglesias-Rodriguez M.D."/>
            <person name="Jenkins J."/>
            <person name="Jones B.M."/>
            <person name="Lawson T."/>
            <person name="Leese F."/>
            <person name="Lindquist E."/>
            <person name="Lobanov A."/>
            <person name="Lomsadze A."/>
            <person name="Malik S.B."/>
            <person name="Marsh M.E."/>
            <person name="Mackinder L."/>
            <person name="Mock T."/>
            <person name="Mueller-Roeber B."/>
            <person name="Pagarete A."/>
            <person name="Parker M."/>
            <person name="Probert I."/>
            <person name="Quesneville H."/>
            <person name="Raines C."/>
            <person name="Rensing S.A."/>
            <person name="Riano-Pachon D.M."/>
            <person name="Richier S."/>
            <person name="Rokitta S."/>
            <person name="Shiraiwa Y."/>
            <person name="Soanes D.M."/>
            <person name="van der Giezen M."/>
            <person name="Wahlund T.M."/>
            <person name="Williams B."/>
            <person name="Wilson W."/>
            <person name="Wolfe G."/>
            <person name="Wurch L.L."/>
        </authorList>
    </citation>
    <scope>NUCLEOTIDE SEQUENCE</scope>
</reference>
<evidence type="ECO:0000313" key="10">
    <source>
        <dbReference type="Proteomes" id="UP000013827"/>
    </source>
</evidence>
<dbReference type="GO" id="GO:0051321">
    <property type="term" value="P:meiotic cell cycle"/>
    <property type="evidence" value="ECO:0007669"/>
    <property type="project" value="TreeGrafter"/>
</dbReference>